<dbReference type="InterPro" id="IPR005067">
    <property type="entry name" value="Fatty_acid_desaturase-2"/>
</dbReference>
<comment type="subunit">
    <text evidence="3">Homodimer.</text>
</comment>
<dbReference type="GO" id="GO:0045300">
    <property type="term" value="F:stearoyl-[ACP] desaturase activity"/>
    <property type="evidence" value="ECO:0007669"/>
    <property type="project" value="InterPro"/>
</dbReference>
<proteinExistence type="inferred from homology"/>
<evidence type="ECO:0000256" key="7">
    <source>
        <dbReference type="ARBA" id="ARBA00023002"/>
    </source>
</evidence>
<comment type="caution">
    <text evidence="12">The sequence shown here is derived from an EMBL/GenBank/DDBJ whole genome shotgun (WGS) entry which is preliminary data.</text>
</comment>
<dbReference type="GO" id="GO:0046872">
    <property type="term" value="F:metal ion binding"/>
    <property type="evidence" value="ECO:0007669"/>
    <property type="project" value="UniProtKB-KW"/>
</dbReference>
<dbReference type="PANTHER" id="PTHR31155">
    <property type="entry name" value="ACYL- ACYL-CARRIER-PROTEIN DESATURASE-RELATED"/>
    <property type="match status" value="1"/>
</dbReference>
<evidence type="ECO:0000256" key="11">
    <source>
        <dbReference type="PIRSR" id="PIRSR000346-1"/>
    </source>
</evidence>
<keyword evidence="8 11" id="KW-0408">Iron</keyword>
<evidence type="ECO:0000256" key="6">
    <source>
        <dbReference type="ARBA" id="ARBA00022832"/>
    </source>
</evidence>
<feature type="binding site" evidence="11">
    <location>
        <position position="109"/>
    </location>
    <ligand>
        <name>Fe cation</name>
        <dbReference type="ChEBI" id="CHEBI:24875"/>
        <label>2</label>
    </ligand>
</feature>
<evidence type="ECO:0000256" key="10">
    <source>
        <dbReference type="ARBA" id="ARBA00023160"/>
    </source>
</evidence>
<evidence type="ECO:0000256" key="9">
    <source>
        <dbReference type="ARBA" id="ARBA00023098"/>
    </source>
</evidence>
<dbReference type="GO" id="GO:0005829">
    <property type="term" value="C:cytosol"/>
    <property type="evidence" value="ECO:0007669"/>
    <property type="project" value="TreeGrafter"/>
</dbReference>
<dbReference type="InterPro" id="IPR009078">
    <property type="entry name" value="Ferritin-like_SF"/>
</dbReference>
<keyword evidence="10" id="KW-0275">Fatty acid biosynthesis</keyword>
<evidence type="ECO:0000313" key="12">
    <source>
        <dbReference type="EMBL" id="EPQ23809.1"/>
    </source>
</evidence>
<dbReference type="EMBL" id="ATFQ01000016">
    <property type="protein sequence ID" value="EPQ23809.1"/>
    <property type="molecule type" value="Genomic_DNA"/>
</dbReference>
<name>A0A829HV68_9MYCO</name>
<organism evidence="12 13">
    <name type="scientific">Mycobacteroides abscessus subsp. bolletii CRM-0020</name>
    <dbReference type="NCBI Taxonomy" id="1306401"/>
    <lineage>
        <taxon>Bacteria</taxon>
        <taxon>Bacillati</taxon>
        <taxon>Actinomycetota</taxon>
        <taxon>Actinomycetes</taxon>
        <taxon>Mycobacteriales</taxon>
        <taxon>Mycobacteriaceae</taxon>
        <taxon>Mycobacteroides</taxon>
        <taxon>Mycobacteroides abscessus</taxon>
    </lineage>
</organism>
<sequence length="309" mass="34456">MNEMVTGLQTRLLTELEPVVEENLERHLRAARPWAPHDYVPWSRGRDFAFLGGEDWKPEDSPLDPVAQAALVVNLLTEDNLPSYHREIATRFGRDGAWGTWVGQWTAEEGRHSIALRDYLVVTRGVDPGNLEAMRMAHTVAGYDSGDKTPLEALAYVSFQELATRISHRNTGKASGCPIADQLLARVALDENLHMVFYRNLMLAALDIEPDAAMQAICKEIVGFAMPGMGMEGFAQNAIAIAKAGIYDLRIHHDDVLQPILRFWRVFERADIGPEGEQARDTLAKFLAAVDERAKYYEEKAASRAAAQV</sequence>
<keyword evidence="4" id="KW-0444">Lipid biosynthesis</keyword>
<evidence type="ECO:0000256" key="5">
    <source>
        <dbReference type="ARBA" id="ARBA00022723"/>
    </source>
</evidence>
<keyword evidence="5 11" id="KW-0479">Metal-binding</keyword>
<feature type="binding site" evidence="11">
    <location>
        <position position="161"/>
    </location>
    <ligand>
        <name>Fe cation</name>
        <dbReference type="ChEBI" id="CHEBI:24875"/>
        <label>2</label>
    </ligand>
</feature>
<dbReference type="PIRSF" id="PIRSF000346">
    <property type="entry name" value="Dlt9_acylACP_des"/>
    <property type="match status" value="1"/>
</dbReference>
<evidence type="ECO:0000256" key="3">
    <source>
        <dbReference type="ARBA" id="ARBA00011738"/>
    </source>
</evidence>
<gene>
    <name evidence="12" type="ORF">J108_09525</name>
</gene>
<keyword evidence="7" id="KW-0560">Oxidoreductase</keyword>
<evidence type="ECO:0000256" key="8">
    <source>
        <dbReference type="ARBA" id="ARBA00023004"/>
    </source>
</evidence>
<evidence type="ECO:0000256" key="2">
    <source>
        <dbReference type="ARBA" id="ARBA00008749"/>
    </source>
</evidence>
<dbReference type="GO" id="GO:0006633">
    <property type="term" value="P:fatty acid biosynthetic process"/>
    <property type="evidence" value="ECO:0007669"/>
    <property type="project" value="UniProtKB-KW"/>
</dbReference>
<comment type="similarity">
    <text evidence="2">Belongs to the fatty acid desaturase type 2 family.</text>
</comment>
<dbReference type="CDD" id="cd01050">
    <property type="entry name" value="Acyl_ACP_Desat"/>
    <property type="match status" value="1"/>
</dbReference>
<dbReference type="Proteomes" id="UP000014969">
    <property type="component" value="Unassembled WGS sequence"/>
</dbReference>
<dbReference type="Gene3D" id="1.10.620.20">
    <property type="entry name" value="Ribonucleotide Reductase, subunit A"/>
    <property type="match status" value="1"/>
</dbReference>
<protein>
    <submittedName>
        <fullName evidence="12">Fatty acid desaturase</fullName>
    </submittedName>
</protein>
<comment type="cofactor">
    <cofactor evidence="1">
        <name>Fe(2+)</name>
        <dbReference type="ChEBI" id="CHEBI:29033"/>
    </cofactor>
</comment>
<comment type="cofactor">
    <cofactor evidence="11">
        <name>Fe cation</name>
        <dbReference type="ChEBI" id="CHEBI:24875"/>
    </cofactor>
    <text evidence="11">Binds 2 iron ions per subunit.</text>
</comment>
<evidence type="ECO:0000313" key="13">
    <source>
        <dbReference type="Proteomes" id="UP000014969"/>
    </source>
</evidence>
<accession>A0A829HV68</accession>
<dbReference type="SUPFAM" id="SSF47240">
    <property type="entry name" value="Ferritin-like"/>
    <property type="match status" value="1"/>
</dbReference>
<evidence type="ECO:0000256" key="1">
    <source>
        <dbReference type="ARBA" id="ARBA00001954"/>
    </source>
</evidence>
<dbReference type="AlphaFoldDB" id="A0A829HV68"/>
<feature type="binding site" evidence="11">
    <location>
        <position position="191"/>
    </location>
    <ligand>
        <name>Fe cation</name>
        <dbReference type="ChEBI" id="CHEBI:24875"/>
        <label>2</label>
    </ligand>
</feature>
<feature type="binding site" evidence="11">
    <location>
        <position position="78"/>
    </location>
    <ligand>
        <name>Fe cation</name>
        <dbReference type="ChEBI" id="CHEBI:24875"/>
        <label>1</label>
    </ligand>
</feature>
<evidence type="ECO:0000256" key="4">
    <source>
        <dbReference type="ARBA" id="ARBA00022516"/>
    </source>
</evidence>
<feature type="binding site" evidence="11">
    <location>
        <position position="191"/>
    </location>
    <ligand>
        <name>Fe cation</name>
        <dbReference type="ChEBI" id="CHEBI:24875"/>
        <label>1</label>
    </ligand>
</feature>
<feature type="binding site" evidence="11">
    <location>
        <position position="194"/>
    </location>
    <ligand>
        <name>Fe cation</name>
        <dbReference type="ChEBI" id="CHEBI:24875"/>
        <label>2</label>
    </ligand>
</feature>
<reference evidence="12 13" key="1">
    <citation type="journal article" date="2013" name="Genome Announc.">
        <title>Genome Sequence of an Epidemic Isolate of Mycobacterium abscessus subsp. bolletii from Rio de Janeiro, Brazil.</title>
        <authorList>
            <person name="Davidson R.M."/>
            <person name="Reynolds P.R."/>
            <person name="Farias-Hesson E."/>
            <person name="Duarte R.S."/>
            <person name="Jackson M."/>
            <person name="Strong M."/>
        </authorList>
    </citation>
    <scope>NUCLEOTIDE SEQUENCE [LARGE SCALE GENOMIC DNA]</scope>
    <source>
        <strain evidence="12 13">CRM-0020</strain>
    </source>
</reference>
<dbReference type="PANTHER" id="PTHR31155:SF9">
    <property type="entry name" value="STEAROYL-[ACYL-CARRIER-PROTEIN] 9-DESATURASE 7, CHLOROPLASTIC"/>
    <property type="match status" value="1"/>
</dbReference>
<feature type="binding site" evidence="11">
    <location>
        <position position="112"/>
    </location>
    <ligand>
        <name>Fe cation</name>
        <dbReference type="ChEBI" id="CHEBI:24875"/>
        <label>1</label>
    </ligand>
</feature>
<keyword evidence="6" id="KW-0276">Fatty acid metabolism</keyword>
<feature type="binding site" evidence="11">
    <location>
        <position position="109"/>
    </location>
    <ligand>
        <name>Fe cation</name>
        <dbReference type="ChEBI" id="CHEBI:24875"/>
        <label>1</label>
    </ligand>
</feature>
<keyword evidence="9" id="KW-0443">Lipid metabolism</keyword>
<dbReference type="Pfam" id="PF03405">
    <property type="entry name" value="FA_desaturase_2"/>
    <property type="match status" value="1"/>
</dbReference>
<dbReference type="InterPro" id="IPR012348">
    <property type="entry name" value="RNR-like"/>
</dbReference>